<reference evidence="1" key="1">
    <citation type="submission" date="2017-03" db="EMBL/GenBank/DDBJ databases">
        <title>The mitochondrial genome of the carnivorous plant Utricularia reniformis (Lentibulariaceae): structure, comparative analysis and evolutionary landmarks.</title>
        <authorList>
            <person name="Silva S.R."/>
            <person name="Alvarenga D.O."/>
            <person name="Michael T.P."/>
            <person name="Miranda V.F.O."/>
            <person name="Varani A.M."/>
        </authorList>
    </citation>
    <scope>NUCLEOTIDE SEQUENCE</scope>
</reference>
<dbReference type="AlphaFoldDB" id="A0A1Y0B112"/>
<sequence length="104" mass="11916">MILNPRLEHHQKDLRTLGSQPQLNKDWEKAAHDFLFPFLVSRKTDVTTSRAILSSNKLSVSSQLQENPLNSSWSQMRINSSTSFFTPRCSSLLGFSAPPRTHYR</sequence>
<evidence type="ECO:0000313" key="1">
    <source>
        <dbReference type="EMBL" id="ART31077.1"/>
    </source>
</evidence>
<protein>
    <submittedName>
        <fullName evidence="1">Uncharacterized protein</fullName>
    </submittedName>
</protein>
<dbReference type="EMBL" id="KY774314">
    <property type="protein sequence ID" value="ART32034.1"/>
    <property type="molecule type" value="Genomic_DNA"/>
</dbReference>
<gene>
    <name evidence="1" type="ORF">AEK19_MT0846</name>
    <name evidence="2" type="ORF">AEK19_MT1863</name>
</gene>
<proteinExistence type="predicted"/>
<dbReference type="EMBL" id="KY774314">
    <property type="protein sequence ID" value="ART31077.1"/>
    <property type="molecule type" value="Genomic_DNA"/>
</dbReference>
<geneLocation type="mitochondrion" evidence="1"/>
<organism evidence="1">
    <name type="scientific">Utricularia reniformis</name>
    <dbReference type="NCBI Taxonomy" id="192314"/>
    <lineage>
        <taxon>Eukaryota</taxon>
        <taxon>Viridiplantae</taxon>
        <taxon>Streptophyta</taxon>
        <taxon>Embryophyta</taxon>
        <taxon>Tracheophyta</taxon>
        <taxon>Spermatophyta</taxon>
        <taxon>Magnoliopsida</taxon>
        <taxon>eudicotyledons</taxon>
        <taxon>Gunneridae</taxon>
        <taxon>Pentapetalae</taxon>
        <taxon>asterids</taxon>
        <taxon>lamiids</taxon>
        <taxon>Lamiales</taxon>
        <taxon>Lentibulariaceae</taxon>
        <taxon>Utricularia</taxon>
    </lineage>
</organism>
<keyword evidence="1" id="KW-0496">Mitochondrion</keyword>
<evidence type="ECO:0000313" key="2">
    <source>
        <dbReference type="EMBL" id="ART32034.1"/>
    </source>
</evidence>
<accession>A0A1Y0B112</accession>
<name>A0A1Y0B112_9LAMI</name>